<comment type="caution">
    <text evidence="2">The sequence shown here is derived from an EMBL/GenBank/DDBJ whole genome shotgun (WGS) entry which is preliminary data.</text>
</comment>
<dbReference type="EMBL" id="JARKIE010000400">
    <property type="protein sequence ID" value="KAJ7645340.1"/>
    <property type="molecule type" value="Genomic_DNA"/>
</dbReference>
<name>A0AAD7CD18_MYCRO</name>
<dbReference type="Proteomes" id="UP001221757">
    <property type="component" value="Unassembled WGS sequence"/>
</dbReference>
<accession>A0AAD7CD18</accession>
<evidence type="ECO:0000313" key="3">
    <source>
        <dbReference type="Proteomes" id="UP001221757"/>
    </source>
</evidence>
<evidence type="ECO:0000256" key="1">
    <source>
        <dbReference type="SAM" id="MobiDB-lite"/>
    </source>
</evidence>
<protein>
    <submittedName>
        <fullName evidence="2">Uncharacterized protein</fullName>
    </submittedName>
</protein>
<proteinExistence type="predicted"/>
<feature type="compositionally biased region" description="Basic residues" evidence="1">
    <location>
        <begin position="103"/>
        <end position="112"/>
    </location>
</feature>
<feature type="region of interest" description="Disordered" evidence="1">
    <location>
        <begin position="69"/>
        <end position="120"/>
    </location>
</feature>
<gene>
    <name evidence="2" type="ORF">B0H17DRAFT_1216046</name>
</gene>
<reference evidence="2" key="1">
    <citation type="submission" date="2023-03" db="EMBL/GenBank/DDBJ databases">
        <title>Massive genome expansion in bonnet fungi (Mycena s.s.) driven by repeated elements and novel gene families across ecological guilds.</title>
        <authorList>
            <consortium name="Lawrence Berkeley National Laboratory"/>
            <person name="Harder C.B."/>
            <person name="Miyauchi S."/>
            <person name="Viragh M."/>
            <person name="Kuo A."/>
            <person name="Thoen E."/>
            <person name="Andreopoulos B."/>
            <person name="Lu D."/>
            <person name="Skrede I."/>
            <person name="Drula E."/>
            <person name="Henrissat B."/>
            <person name="Morin E."/>
            <person name="Kohler A."/>
            <person name="Barry K."/>
            <person name="LaButti K."/>
            <person name="Morin E."/>
            <person name="Salamov A."/>
            <person name="Lipzen A."/>
            <person name="Mereny Z."/>
            <person name="Hegedus B."/>
            <person name="Baldrian P."/>
            <person name="Stursova M."/>
            <person name="Weitz H."/>
            <person name="Taylor A."/>
            <person name="Grigoriev I.V."/>
            <person name="Nagy L.G."/>
            <person name="Martin F."/>
            <person name="Kauserud H."/>
        </authorList>
    </citation>
    <scope>NUCLEOTIDE SEQUENCE</scope>
    <source>
        <strain evidence="2">CBHHK067</strain>
    </source>
</reference>
<keyword evidence="3" id="KW-1185">Reference proteome</keyword>
<dbReference type="AlphaFoldDB" id="A0AAD7CD18"/>
<organism evidence="2 3">
    <name type="scientific">Mycena rosella</name>
    <name type="common">Pink bonnet</name>
    <name type="synonym">Agaricus rosellus</name>
    <dbReference type="NCBI Taxonomy" id="1033263"/>
    <lineage>
        <taxon>Eukaryota</taxon>
        <taxon>Fungi</taxon>
        <taxon>Dikarya</taxon>
        <taxon>Basidiomycota</taxon>
        <taxon>Agaricomycotina</taxon>
        <taxon>Agaricomycetes</taxon>
        <taxon>Agaricomycetidae</taxon>
        <taxon>Agaricales</taxon>
        <taxon>Marasmiineae</taxon>
        <taxon>Mycenaceae</taxon>
        <taxon>Mycena</taxon>
    </lineage>
</organism>
<sequence>MSPPPPPPLPTSVKSASFPDIPLDEDALRFRSTRSGQPFSPWITPLSTSSSFSIADAVHAAKLNSCQDEDLSQLDSGPPRLNNLPSHSVWHNEPDPTILTTSTHKKRPKKKKTAPEQDTLHELAQCRQDVLFGDRPRHPRHYTSEAPSIQARFELRKICIAATGWVGLRDTGAAPEETAAQAQERGKSPTHCLPARLLQVQGNIPWFPPGGLCCELTVVLSGSRPIVDGIGKVCGVFGDRPPDADFMEKIHDPAVEAMEEASWTNLTAGNSMGGGQVRPGALVNGVINTAVLVALLRNIAFIQYAGFATGLLATWAPNLFNFYVDYMRVFYKHYPHLHRPFLNGICLSKKEQEEEESLGKLRAKYGVGLLSTVAELEALH</sequence>
<evidence type="ECO:0000313" key="2">
    <source>
        <dbReference type="EMBL" id="KAJ7645340.1"/>
    </source>
</evidence>